<dbReference type="PANTHER" id="PTHR30433:SF4">
    <property type="entry name" value="MOTILITY PROTEIN A"/>
    <property type="match status" value="1"/>
</dbReference>
<geneLocation type="plasmid" evidence="15 16">
    <name>unnamed1</name>
</geneLocation>
<dbReference type="InterPro" id="IPR002898">
    <property type="entry name" value="MotA_ExbB_proton_chnl"/>
</dbReference>
<evidence type="ECO:0000256" key="3">
    <source>
        <dbReference type="ARBA" id="ARBA00022448"/>
    </source>
</evidence>
<dbReference type="RefSeq" id="WP_065211083.1">
    <property type="nucleotide sequence ID" value="NZ_CP016179.1"/>
</dbReference>
<accession>A0AAN0XZ27</accession>
<evidence type="ECO:0000313" key="15">
    <source>
        <dbReference type="EMBL" id="ANO35321.1"/>
    </source>
</evidence>
<dbReference type="InterPro" id="IPR000540">
    <property type="entry name" value="Flag_MotA_CS"/>
</dbReference>
<evidence type="ECO:0000259" key="14">
    <source>
        <dbReference type="Pfam" id="PF20560"/>
    </source>
</evidence>
<evidence type="ECO:0000256" key="8">
    <source>
        <dbReference type="ARBA" id="ARBA00022781"/>
    </source>
</evidence>
<evidence type="ECO:0000256" key="2">
    <source>
        <dbReference type="ARBA" id="ARBA00008038"/>
    </source>
</evidence>
<keyword evidence="7" id="KW-0283">Flagellar rotation</keyword>
<feature type="domain" description="Motility protein A N-terminal" evidence="14">
    <location>
        <begin position="4"/>
        <end position="92"/>
    </location>
</feature>
<proteinExistence type="inferred from homology"/>
<dbReference type="AlphaFoldDB" id="A0AAN0XZ27"/>
<dbReference type="EMBL" id="CP016179">
    <property type="protein sequence ID" value="ANO35321.1"/>
    <property type="molecule type" value="Genomic_DNA"/>
</dbReference>
<evidence type="ECO:0000256" key="5">
    <source>
        <dbReference type="ARBA" id="ARBA00022500"/>
    </source>
</evidence>
<evidence type="ECO:0000259" key="13">
    <source>
        <dbReference type="Pfam" id="PF01618"/>
    </source>
</evidence>
<keyword evidence="15" id="KW-0614">Plasmid</keyword>
<keyword evidence="8" id="KW-0375">Hydrogen ion transport</keyword>
<keyword evidence="5" id="KW-0145">Chemotaxis</keyword>
<evidence type="ECO:0000256" key="12">
    <source>
        <dbReference type="SAM" id="Phobius"/>
    </source>
</evidence>
<dbReference type="GO" id="GO:0071978">
    <property type="term" value="P:bacterial-type flagellum-dependent swarming motility"/>
    <property type="evidence" value="ECO:0007669"/>
    <property type="project" value="InterPro"/>
</dbReference>
<keyword evidence="10" id="KW-0406">Ion transport</keyword>
<evidence type="ECO:0000256" key="6">
    <source>
        <dbReference type="ARBA" id="ARBA00022692"/>
    </source>
</evidence>
<comment type="similarity">
    <text evidence="2">Belongs to the MotA family.</text>
</comment>
<keyword evidence="11 12" id="KW-0472">Membrane</keyword>
<evidence type="ECO:0000256" key="10">
    <source>
        <dbReference type="ARBA" id="ARBA00023065"/>
    </source>
</evidence>
<protein>
    <recommendedName>
        <fullName evidence="17">Flagellar motor stator protein MotA</fullName>
    </recommendedName>
</protein>
<keyword evidence="3" id="KW-0813">Transport</keyword>
<feature type="domain" description="MotA/TolQ/ExbB proton channel" evidence="13">
    <location>
        <begin position="138"/>
        <end position="238"/>
    </location>
</feature>
<evidence type="ECO:0000313" key="16">
    <source>
        <dbReference type="Proteomes" id="UP000092018"/>
    </source>
</evidence>
<keyword evidence="6 12" id="KW-0812">Transmembrane</keyword>
<keyword evidence="4" id="KW-1003">Cell membrane</keyword>
<evidence type="ECO:0008006" key="17">
    <source>
        <dbReference type="Google" id="ProtNLM"/>
    </source>
</evidence>
<evidence type="ECO:0000256" key="4">
    <source>
        <dbReference type="ARBA" id="ARBA00022475"/>
    </source>
</evidence>
<comment type="subcellular location">
    <subcellularLocation>
        <location evidence="1">Cell membrane</location>
        <topology evidence="1">Multi-pass membrane protein</topology>
    </subcellularLocation>
</comment>
<dbReference type="GO" id="GO:1902600">
    <property type="term" value="P:proton transmembrane transport"/>
    <property type="evidence" value="ECO:0007669"/>
    <property type="project" value="UniProtKB-KW"/>
</dbReference>
<organism evidence="15 16">
    <name type="scientific">Vibrio breoganii</name>
    <dbReference type="NCBI Taxonomy" id="553239"/>
    <lineage>
        <taxon>Bacteria</taxon>
        <taxon>Pseudomonadati</taxon>
        <taxon>Pseudomonadota</taxon>
        <taxon>Gammaproteobacteria</taxon>
        <taxon>Vibrionales</taxon>
        <taxon>Vibrionaceae</taxon>
        <taxon>Vibrio</taxon>
    </lineage>
</organism>
<dbReference type="InterPro" id="IPR046786">
    <property type="entry name" value="MotA_N"/>
</dbReference>
<gene>
    <name evidence="15" type="ORF">A6E01_19095</name>
</gene>
<name>A0AAN0XZ27_9VIBR</name>
<reference evidence="15 16" key="1">
    <citation type="submission" date="2016-06" db="EMBL/GenBank/DDBJ databases">
        <title>Adaptive Radiation by Waves of Gene Transfer Leads to Fine-Scale Resource Partitioning in Marine Microbes.</title>
        <authorList>
            <person name="Hehemann J.-H."/>
            <person name="Arevalo P."/>
            <person name="Datta M.S."/>
            <person name="Yu X."/>
            <person name="Corzett C."/>
            <person name="Henschel A."/>
            <person name="Preheim S.P."/>
            <person name="Timberlake S."/>
            <person name="Alm E.J."/>
            <person name="Polz M.F."/>
        </authorList>
    </citation>
    <scope>NUCLEOTIDE SEQUENCE [LARGE SCALE GENOMIC DNA]</scope>
    <source>
        <strain evidence="15 16">FF50</strain>
        <plasmid evidence="15 16">unnamed1</plasmid>
    </source>
</reference>
<keyword evidence="9 12" id="KW-1133">Transmembrane helix</keyword>
<evidence type="ECO:0000256" key="7">
    <source>
        <dbReference type="ARBA" id="ARBA00022779"/>
    </source>
</evidence>
<sequence>MFRIVGFILMSLIVFGGYMALGGNPLNILKPVDLIVIFGGGALGMVIACEMSQLRLMAKQIKQAFQSTQYTQEYYIQLLRLSYELVNVARTKNTKELDKHVESPAESAIFSKYELITKDEDVKNFIVDGYRYVIGVQADAKKAGQVQQHLDEEISELADQYDTPSNKMTMMADSLPALGILMAILSLTIVMSNLDQDILVIGQLIGSALVGTLTGVLGAYCFALPLAKAMGAVATSQIQPLMCVRSTLLEFTRGGSAHLCANAARKHIPIDIKPSFDELEQDVAVLQDIYSASND</sequence>
<feature type="transmembrane region" description="Helical" evidence="12">
    <location>
        <begin position="32"/>
        <end position="49"/>
    </location>
</feature>
<dbReference type="Pfam" id="PF01618">
    <property type="entry name" value="MotA_ExbB"/>
    <property type="match status" value="1"/>
</dbReference>
<feature type="transmembrane region" description="Helical" evidence="12">
    <location>
        <begin position="175"/>
        <end position="194"/>
    </location>
</feature>
<feature type="transmembrane region" description="Helical" evidence="12">
    <location>
        <begin position="200"/>
        <end position="223"/>
    </location>
</feature>
<evidence type="ECO:0000256" key="11">
    <source>
        <dbReference type="ARBA" id="ARBA00023136"/>
    </source>
</evidence>
<dbReference type="Pfam" id="PF20560">
    <property type="entry name" value="MotA_N"/>
    <property type="match status" value="1"/>
</dbReference>
<dbReference type="InterPro" id="IPR047055">
    <property type="entry name" value="MotA-like"/>
</dbReference>
<dbReference type="GO" id="GO:0005886">
    <property type="term" value="C:plasma membrane"/>
    <property type="evidence" value="ECO:0007669"/>
    <property type="project" value="UniProtKB-SubCell"/>
</dbReference>
<dbReference type="PROSITE" id="PS01307">
    <property type="entry name" value="MOTA"/>
    <property type="match status" value="1"/>
</dbReference>
<dbReference type="GO" id="GO:0006935">
    <property type="term" value="P:chemotaxis"/>
    <property type="evidence" value="ECO:0007669"/>
    <property type="project" value="UniProtKB-KW"/>
</dbReference>
<dbReference type="KEGG" id="vbr:A6E01_19095"/>
<evidence type="ECO:0000256" key="9">
    <source>
        <dbReference type="ARBA" id="ARBA00022989"/>
    </source>
</evidence>
<dbReference type="PANTHER" id="PTHR30433">
    <property type="entry name" value="CHEMOTAXIS PROTEIN MOTA"/>
    <property type="match status" value="1"/>
</dbReference>
<dbReference type="Proteomes" id="UP000092018">
    <property type="component" value="Plasmid unnamed1"/>
</dbReference>
<evidence type="ECO:0000256" key="1">
    <source>
        <dbReference type="ARBA" id="ARBA00004651"/>
    </source>
</evidence>